<dbReference type="Gene3D" id="3.40.50.300">
    <property type="entry name" value="P-loop containing nucleotide triphosphate hydrolases"/>
    <property type="match status" value="1"/>
</dbReference>
<reference evidence="1 4" key="2">
    <citation type="submission" date="2018-08" db="EMBL/GenBank/DDBJ databases">
        <title>Genome sequencing of Cutibacterium acnes KCOM 1315.</title>
        <authorList>
            <person name="Kook J.-K."/>
            <person name="Park S.-N."/>
            <person name="Lim Y.K."/>
        </authorList>
    </citation>
    <scope>NUCLEOTIDE SEQUENCE [LARGE SCALE GENOMIC DNA]</scope>
    <source>
        <strain evidence="1 4">KCOM 1315</strain>
    </source>
</reference>
<sequence>MLSLAQGDETGEVLIDANRFDLLEELILAEPLRHGQPVVLIDGRSGAGKTTLANTLICHHADWQLVHADDLYPGWSGLSAVWDLRDLVARRRYRRWDWYQNRFDDEVILNANRPLVIEGCGVLTPTNAPLASLRVWCEVSAPLRRHRALARDPEFRDQWAMWAVQEGLHIARHRPADLADLTIS</sequence>
<evidence type="ECO:0000313" key="1">
    <source>
        <dbReference type="EMBL" id="AXM06809.1"/>
    </source>
</evidence>
<dbReference type="EMBL" id="MVCE01000002">
    <property type="protein sequence ID" value="PGF35030.1"/>
    <property type="molecule type" value="Genomic_DNA"/>
</dbReference>
<evidence type="ECO:0000313" key="4">
    <source>
        <dbReference type="Proteomes" id="UP000256621"/>
    </source>
</evidence>
<dbReference type="Proteomes" id="UP000256621">
    <property type="component" value="Chromosome"/>
</dbReference>
<dbReference type="NCBIfam" id="NF005115">
    <property type="entry name" value="PRK06547.1"/>
    <property type="match status" value="1"/>
</dbReference>
<dbReference type="Proteomes" id="UP000226191">
    <property type="component" value="Unassembled WGS sequence"/>
</dbReference>
<gene>
    <name evidence="2" type="ORF">B1B09_05310</name>
    <name evidence="1" type="ORF">DXN06_06380</name>
</gene>
<protein>
    <submittedName>
        <fullName evidence="2">Uncharacterized protein</fullName>
    </submittedName>
</protein>
<evidence type="ECO:0000313" key="3">
    <source>
        <dbReference type="Proteomes" id="UP000226191"/>
    </source>
</evidence>
<evidence type="ECO:0000313" key="2">
    <source>
        <dbReference type="EMBL" id="PGF35030.1"/>
    </source>
</evidence>
<dbReference type="SUPFAM" id="SSF52540">
    <property type="entry name" value="P-loop containing nucleoside triphosphate hydrolases"/>
    <property type="match status" value="1"/>
</dbReference>
<dbReference type="GeneID" id="92856276"/>
<reference evidence="2 3" key="1">
    <citation type="submission" date="2017-02" db="EMBL/GenBank/DDBJ databases">
        <title>Prevalence of linear plasmids in Cutibacterium acnes isolates obtained from cancerous prostatic tissue.</title>
        <authorList>
            <person name="Davidsson S."/>
            <person name="Bruggemann H."/>
        </authorList>
    </citation>
    <scope>NUCLEOTIDE SEQUENCE [LARGE SCALE GENOMIC DNA]</scope>
    <source>
        <strain evidence="2 3">11-78</strain>
    </source>
</reference>
<dbReference type="InterPro" id="IPR027417">
    <property type="entry name" value="P-loop_NTPase"/>
</dbReference>
<dbReference type="AlphaFoldDB" id="A0A2B7ICV3"/>
<organism evidence="2 3">
    <name type="scientific">Cutibacterium acnes</name>
    <name type="common">Propionibacterium acnes</name>
    <dbReference type="NCBI Taxonomy" id="1747"/>
    <lineage>
        <taxon>Bacteria</taxon>
        <taxon>Bacillati</taxon>
        <taxon>Actinomycetota</taxon>
        <taxon>Actinomycetes</taxon>
        <taxon>Propionibacteriales</taxon>
        <taxon>Propionibacteriaceae</taxon>
        <taxon>Cutibacterium</taxon>
    </lineage>
</organism>
<dbReference type="RefSeq" id="WP_002518705.1">
    <property type="nucleotide sequence ID" value="NZ_AP019664.1"/>
</dbReference>
<dbReference type="EMBL" id="CP031442">
    <property type="protein sequence ID" value="AXM06809.1"/>
    <property type="molecule type" value="Genomic_DNA"/>
</dbReference>
<accession>A0A2B7ICV3</accession>
<proteinExistence type="predicted"/>
<dbReference type="OrthoDB" id="3237545at2"/>
<name>A0A2B7ICV3_CUTAC</name>